<gene>
    <name evidence="2" type="ORF">TWF694_001236</name>
</gene>
<comment type="similarity">
    <text evidence="1">Belongs to the TTI2 family.</text>
</comment>
<reference evidence="2 3" key="1">
    <citation type="submission" date="2019-10" db="EMBL/GenBank/DDBJ databases">
        <authorList>
            <person name="Palmer J.M."/>
        </authorList>
    </citation>
    <scope>NUCLEOTIDE SEQUENCE [LARGE SCALE GENOMIC DNA]</scope>
    <source>
        <strain evidence="2 3">TWF694</strain>
    </source>
</reference>
<proteinExistence type="inferred from homology"/>
<sequence length="535" mass="59363">MDTIKKAANDAAWMNIPPRELHISGVLDEEAPSSLDLIAREIIECQQAADGTLESSRKFLSKLYAYNFIWSLQSAAESSGSIIDVPSEDLLLSLCEALRPTEAIVEEIDLEKDPFKGLPPLPHLAVFKATAGISLSIICDILTLNLLDSKPQIKHDVALAVATHSDRSVDWYTDENGKICESILDAYASTLAAESILVGYVLKMIIKPLFGKVPGSITETGRKAIRKPQTKPEVFTFADEKPWIKERPEALSLLMFTVNHLQDEGVEQNWHLIVPPILTTLDEGDIVSKSHACEILNHVIRSVSPQFLSRTGLGSVFEEAISPCLHYVPPLTPINHASRSFKAAVGALVGLSTRRYADKEDKAMRYQALDKILREGVFHGMTYAGENVKMVEVFLEETSVLVGLMGVRCVRHLSKLVSFCTAPMTSPFVMTYPEVAYRAASTLIEIIRNCWARVSEYNAEILKAVVFCWMHVKDEEPDWIVELLREELKVVMVVLEHANRGTGWFEKARTALVGKEKGFEALFELIGSKGLATGQ</sequence>
<dbReference type="InterPro" id="IPR018870">
    <property type="entry name" value="Tti2"/>
</dbReference>
<evidence type="ECO:0000256" key="1">
    <source>
        <dbReference type="ARBA" id="ARBA00034736"/>
    </source>
</evidence>
<name>A0AAV9XRG9_9PEZI</name>
<dbReference type="PANTHER" id="PTHR32226:SF2">
    <property type="entry name" value="TELO2-INTERACTING PROTEIN 2"/>
    <property type="match status" value="1"/>
</dbReference>
<dbReference type="AlphaFoldDB" id="A0AAV9XRG9"/>
<dbReference type="InterPro" id="IPR016024">
    <property type="entry name" value="ARM-type_fold"/>
</dbReference>
<dbReference type="SUPFAM" id="SSF48371">
    <property type="entry name" value="ARM repeat"/>
    <property type="match status" value="1"/>
</dbReference>
<dbReference type="Proteomes" id="UP001365542">
    <property type="component" value="Unassembled WGS sequence"/>
</dbReference>
<keyword evidence="3" id="KW-1185">Reference proteome</keyword>
<accession>A0AAV9XRG9</accession>
<comment type="caution">
    <text evidence="2">The sequence shown here is derived from an EMBL/GenBank/DDBJ whole genome shotgun (WGS) entry which is preliminary data.</text>
</comment>
<dbReference type="GO" id="GO:0110078">
    <property type="term" value="C:TTT Hsp90 cochaperone complex"/>
    <property type="evidence" value="ECO:0007669"/>
    <property type="project" value="InterPro"/>
</dbReference>
<dbReference type="GO" id="GO:0005634">
    <property type="term" value="C:nucleus"/>
    <property type="evidence" value="ECO:0007669"/>
    <property type="project" value="TreeGrafter"/>
</dbReference>
<protein>
    <submittedName>
        <fullName evidence="2">Uncharacterized protein</fullName>
    </submittedName>
</protein>
<dbReference type="EMBL" id="JAVHJO010000001">
    <property type="protein sequence ID" value="KAK6544546.1"/>
    <property type="molecule type" value="Genomic_DNA"/>
</dbReference>
<dbReference type="Pfam" id="PF10521">
    <property type="entry name" value="Tti2"/>
    <property type="match status" value="1"/>
</dbReference>
<dbReference type="PANTHER" id="PTHR32226">
    <property type="entry name" value="TELO2-INTERACTING PROTEIN 2"/>
    <property type="match status" value="1"/>
</dbReference>
<evidence type="ECO:0000313" key="3">
    <source>
        <dbReference type="Proteomes" id="UP001365542"/>
    </source>
</evidence>
<organism evidence="2 3">
    <name type="scientific">Orbilia ellipsospora</name>
    <dbReference type="NCBI Taxonomy" id="2528407"/>
    <lineage>
        <taxon>Eukaryota</taxon>
        <taxon>Fungi</taxon>
        <taxon>Dikarya</taxon>
        <taxon>Ascomycota</taxon>
        <taxon>Pezizomycotina</taxon>
        <taxon>Orbiliomycetes</taxon>
        <taxon>Orbiliales</taxon>
        <taxon>Orbiliaceae</taxon>
        <taxon>Orbilia</taxon>
    </lineage>
</organism>
<evidence type="ECO:0000313" key="2">
    <source>
        <dbReference type="EMBL" id="KAK6544546.1"/>
    </source>
</evidence>
<dbReference type="GO" id="GO:0005829">
    <property type="term" value="C:cytosol"/>
    <property type="evidence" value="ECO:0007669"/>
    <property type="project" value="TreeGrafter"/>
</dbReference>